<reference evidence="1 2" key="1">
    <citation type="submission" date="2019-05" db="EMBL/GenBank/DDBJ databases">
        <title>Panacibacter sp. strain 17mud1-8 Genome sequencing and assembly.</title>
        <authorList>
            <person name="Chhetri G."/>
        </authorList>
    </citation>
    <scope>NUCLEOTIDE SEQUENCE [LARGE SCALE GENOMIC DNA]</scope>
    <source>
        <strain evidence="1 2">17mud1-8</strain>
    </source>
</reference>
<dbReference type="EMBL" id="SZQL01000031">
    <property type="protein sequence ID" value="TKK64577.1"/>
    <property type="molecule type" value="Genomic_DNA"/>
</dbReference>
<accession>A0A4U3KU80</accession>
<sequence>MSTRIEQQEPKHTQCPFCKKHLLQRRLEIHFKDECEKLKQKRVNISDIFKNDFKAENGSGLKNIERDRAYWNSFAGFFKKGLC</sequence>
<evidence type="ECO:0000313" key="1">
    <source>
        <dbReference type="EMBL" id="TKK64577.1"/>
    </source>
</evidence>
<organism evidence="1 2">
    <name type="scientific">Ilyomonas limi</name>
    <dbReference type="NCBI Taxonomy" id="2575867"/>
    <lineage>
        <taxon>Bacteria</taxon>
        <taxon>Pseudomonadati</taxon>
        <taxon>Bacteroidota</taxon>
        <taxon>Chitinophagia</taxon>
        <taxon>Chitinophagales</taxon>
        <taxon>Chitinophagaceae</taxon>
        <taxon>Ilyomonas</taxon>
    </lineage>
</organism>
<evidence type="ECO:0000313" key="2">
    <source>
        <dbReference type="Proteomes" id="UP000305848"/>
    </source>
</evidence>
<dbReference type="RefSeq" id="WP_137264013.1">
    <property type="nucleotide sequence ID" value="NZ_SZQL01000031.1"/>
</dbReference>
<dbReference type="AlphaFoldDB" id="A0A4U3KU80"/>
<comment type="caution">
    <text evidence="1">The sequence shown here is derived from an EMBL/GenBank/DDBJ whole genome shotgun (WGS) entry which is preliminary data.</text>
</comment>
<gene>
    <name evidence="1" type="ORF">FC093_22165</name>
</gene>
<dbReference type="Proteomes" id="UP000305848">
    <property type="component" value="Unassembled WGS sequence"/>
</dbReference>
<protein>
    <submittedName>
        <fullName evidence="1">Uncharacterized protein</fullName>
    </submittedName>
</protein>
<name>A0A4U3KU80_9BACT</name>
<proteinExistence type="predicted"/>
<keyword evidence="2" id="KW-1185">Reference proteome</keyword>